<dbReference type="GO" id="GO:0003682">
    <property type="term" value="F:chromatin binding"/>
    <property type="evidence" value="ECO:0007669"/>
    <property type="project" value="TreeGrafter"/>
</dbReference>
<dbReference type="InterPro" id="IPR046341">
    <property type="entry name" value="SET_dom_sf"/>
</dbReference>
<proteinExistence type="predicted"/>
<keyword evidence="1" id="KW-0805">Transcription regulation</keyword>
<gene>
    <name evidence="4" type="ORF">FRACYDRAFT_241957</name>
</gene>
<dbReference type="Pfam" id="PF00856">
    <property type="entry name" value="SET"/>
    <property type="match status" value="1"/>
</dbReference>
<dbReference type="GO" id="GO:0046976">
    <property type="term" value="F:histone H3K27 methyltransferase activity"/>
    <property type="evidence" value="ECO:0007669"/>
    <property type="project" value="TreeGrafter"/>
</dbReference>
<dbReference type="OrthoDB" id="60831at2759"/>
<dbReference type="PROSITE" id="PS50280">
    <property type="entry name" value="SET"/>
    <property type="match status" value="1"/>
</dbReference>
<dbReference type="PANTHER" id="PTHR45747:SF4">
    <property type="entry name" value="HISTONE-LYSINE N-METHYLTRANSFERASE E(Z)"/>
    <property type="match status" value="1"/>
</dbReference>
<dbReference type="Proteomes" id="UP000095751">
    <property type="component" value="Unassembled WGS sequence"/>
</dbReference>
<dbReference type="SMART" id="SM00317">
    <property type="entry name" value="SET"/>
    <property type="match status" value="1"/>
</dbReference>
<dbReference type="Gene3D" id="2.170.270.10">
    <property type="entry name" value="SET domain"/>
    <property type="match status" value="1"/>
</dbReference>
<evidence type="ECO:0000256" key="1">
    <source>
        <dbReference type="ARBA" id="ARBA00023015"/>
    </source>
</evidence>
<dbReference type="SUPFAM" id="SSF82199">
    <property type="entry name" value="SET domain"/>
    <property type="match status" value="1"/>
</dbReference>
<dbReference type="InterPro" id="IPR001214">
    <property type="entry name" value="SET_dom"/>
</dbReference>
<reference evidence="4 5" key="1">
    <citation type="submission" date="2016-09" db="EMBL/GenBank/DDBJ databases">
        <title>Extensive genetic diversity and differential bi-allelic expression allows diatom success in the polar Southern Ocean.</title>
        <authorList>
            <consortium name="DOE Joint Genome Institute"/>
            <person name="Mock T."/>
            <person name="Otillar R.P."/>
            <person name="Strauss J."/>
            <person name="Dupont C."/>
            <person name="Frickenhaus S."/>
            <person name="Maumus F."/>
            <person name="Mcmullan M."/>
            <person name="Sanges R."/>
            <person name="Schmutz J."/>
            <person name="Toseland A."/>
            <person name="Valas R."/>
            <person name="Veluchamy A."/>
            <person name="Ward B.J."/>
            <person name="Allen A."/>
            <person name="Barry K."/>
            <person name="Falciatore A."/>
            <person name="Ferrante M."/>
            <person name="Fortunato A.E."/>
            <person name="Gloeckner G."/>
            <person name="Gruber A."/>
            <person name="Hipkin R."/>
            <person name="Janech M."/>
            <person name="Kroth P."/>
            <person name="Leese F."/>
            <person name="Lindquist E."/>
            <person name="Lyon B.R."/>
            <person name="Martin J."/>
            <person name="Mayer C."/>
            <person name="Parker M."/>
            <person name="Quesneville H."/>
            <person name="Raymond J."/>
            <person name="Uhlig C."/>
            <person name="Valentin K.U."/>
            <person name="Worden A.Z."/>
            <person name="Armbrust E.V."/>
            <person name="Bowler C."/>
            <person name="Green B."/>
            <person name="Moulton V."/>
            <person name="Van Oosterhout C."/>
            <person name="Grigoriev I."/>
        </authorList>
    </citation>
    <scope>NUCLEOTIDE SEQUENCE [LARGE SCALE GENOMIC DNA]</scope>
    <source>
        <strain evidence="4 5">CCMP1102</strain>
    </source>
</reference>
<dbReference type="EMBL" id="KV784361">
    <property type="protein sequence ID" value="OEU13616.1"/>
    <property type="molecule type" value="Genomic_DNA"/>
</dbReference>
<accession>A0A1E7F635</accession>
<dbReference type="InterPro" id="IPR045318">
    <property type="entry name" value="EZH1/2-like"/>
</dbReference>
<organism evidence="4 5">
    <name type="scientific">Fragilariopsis cylindrus CCMP1102</name>
    <dbReference type="NCBI Taxonomy" id="635003"/>
    <lineage>
        <taxon>Eukaryota</taxon>
        <taxon>Sar</taxon>
        <taxon>Stramenopiles</taxon>
        <taxon>Ochrophyta</taxon>
        <taxon>Bacillariophyta</taxon>
        <taxon>Bacillariophyceae</taxon>
        <taxon>Bacillariophycidae</taxon>
        <taxon>Bacillariales</taxon>
        <taxon>Bacillariaceae</taxon>
        <taxon>Fragilariopsis</taxon>
    </lineage>
</organism>
<feature type="domain" description="SET" evidence="3">
    <location>
        <begin position="83"/>
        <end position="201"/>
    </location>
</feature>
<dbReference type="GO" id="GO:0005634">
    <property type="term" value="C:nucleus"/>
    <property type="evidence" value="ECO:0007669"/>
    <property type="project" value="TreeGrafter"/>
</dbReference>
<keyword evidence="5" id="KW-1185">Reference proteome</keyword>
<dbReference type="InParanoid" id="A0A1E7F635"/>
<keyword evidence="2" id="KW-0804">Transcription</keyword>
<sequence>MLYPNVYILSSALMAMLSPDKQQEELNDANSRFFLSTVPVSYSKNEKITSEDIQKNKYISTNTWPRSSQGRKIKKRSARPFIHGVEIRILEDTHPLSGQCGLFAIQPFEQFEILGEYCGEVYEGDDGSEYATYLEDRNKKYALGVDATREGNEMRFANHFTGIADEPNIIMKIAYVEELPRVMVVCKKDIAIGEEFLFKYSDGFVEEYFS</sequence>
<protein>
    <submittedName>
        <fullName evidence="4">SET domain-containing protein</fullName>
    </submittedName>
</protein>
<dbReference type="PANTHER" id="PTHR45747">
    <property type="entry name" value="HISTONE-LYSINE N-METHYLTRANSFERASE E(Z)"/>
    <property type="match status" value="1"/>
</dbReference>
<evidence type="ECO:0000259" key="3">
    <source>
        <dbReference type="PROSITE" id="PS50280"/>
    </source>
</evidence>
<dbReference type="AlphaFoldDB" id="A0A1E7F635"/>
<evidence type="ECO:0000256" key="2">
    <source>
        <dbReference type="ARBA" id="ARBA00023163"/>
    </source>
</evidence>
<dbReference type="GO" id="GO:0031507">
    <property type="term" value="P:heterochromatin formation"/>
    <property type="evidence" value="ECO:0007669"/>
    <property type="project" value="TreeGrafter"/>
</dbReference>
<name>A0A1E7F635_9STRA</name>
<evidence type="ECO:0000313" key="5">
    <source>
        <dbReference type="Proteomes" id="UP000095751"/>
    </source>
</evidence>
<evidence type="ECO:0000313" key="4">
    <source>
        <dbReference type="EMBL" id="OEU13616.1"/>
    </source>
</evidence>
<dbReference type="KEGG" id="fcy:FRACYDRAFT_241957"/>